<comment type="caution">
    <text evidence="1">The sequence shown here is derived from an EMBL/GenBank/DDBJ whole genome shotgun (WGS) entry which is preliminary data.</text>
</comment>
<sequence length="70" mass="7920">LTLNLDTILKLFRLKITSEDAQTHIKERLFLTYDLTALDDRMYYEAGVLIGWSLAHGGPGPCCLHPALFE</sequence>
<name>A0ABV0NT10_9TELE</name>
<organism evidence="1 2">
    <name type="scientific">Goodea atripinnis</name>
    <dbReference type="NCBI Taxonomy" id="208336"/>
    <lineage>
        <taxon>Eukaryota</taxon>
        <taxon>Metazoa</taxon>
        <taxon>Chordata</taxon>
        <taxon>Craniata</taxon>
        <taxon>Vertebrata</taxon>
        <taxon>Euteleostomi</taxon>
        <taxon>Actinopterygii</taxon>
        <taxon>Neopterygii</taxon>
        <taxon>Teleostei</taxon>
        <taxon>Neoteleostei</taxon>
        <taxon>Acanthomorphata</taxon>
        <taxon>Ovalentaria</taxon>
        <taxon>Atherinomorphae</taxon>
        <taxon>Cyprinodontiformes</taxon>
        <taxon>Goodeidae</taxon>
        <taxon>Goodea</taxon>
    </lineage>
</organism>
<keyword evidence="2" id="KW-1185">Reference proteome</keyword>
<feature type="non-terminal residue" evidence="1">
    <location>
        <position position="70"/>
    </location>
</feature>
<dbReference type="EMBL" id="JAHRIO010045215">
    <property type="protein sequence ID" value="MEQ2173352.1"/>
    <property type="molecule type" value="Genomic_DNA"/>
</dbReference>
<dbReference type="Proteomes" id="UP001476798">
    <property type="component" value="Unassembled WGS sequence"/>
</dbReference>
<reference evidence="1 2" key="1">
    <citation type="submission" date="2021-06" db="EMBL/GenBank/DDBJ databases">
        <authorList>
            <person name="Palmer J.M."/>
        </authorList>
    </citation>
    <scope>NUCLEOTIDE SEQUENCE [LARGE SCALE GENOMIC DNA]</scope>
    <source>
        <strain evidence="1 2">GA_2019</strain>
        <tissue evidence="1">Muscle</tissue>
    </source>
</reference>
<proteinExistence type="predicted"/>
<protein>
    <submittedName>
        <fullName evidence="1">Uncharacterized protein</fullName>
    </submittedName>
</protein>
<evidence type="ECO:0000313" key="2">
    <source>
        <dbReference type="Proteomes" id="UP001476798"/>
    </source>
</evidence>
<feature type="non-terminal residue" evidence="1">
    <location>
        <position position="1"/>
    </location>
</feature>
<evidence type="ECO:0000313" key="1">
    <source>
        <dbReference type="EMBL" id="MEQ2173352.1"/>
    </source>
</evidence>
<accession>A0ABV0NT10</accession>
<gene>
    <name evidence="1" type="ORF">GOODEAATRI_031256</name>
</gene>